<dbReference type="PANTHER" id="PTHR32309:SF13">
    <property type="entry name" value="FERRIC ENTEROBACTIN TRANSPORT PROTEIN FEPE"/>
    <property type="match status" value="1"/>
</dbReference>
<evidence type="ECO:0000256" key="6">
    <source>
        <dbReference type="ARBA" id="ARBA00022840"/>
    </source>
</evidence>
<dbReference type="Pfam" id="PF13614">
    <property type="entry name" value="AAA_31"/>
    <property type="match status" value="1"/>
</dbReference>
<protein>
    <recommendedName>
        <fullName evidence="2">non-specific protein-tyrosine kinase</fullName>
        <ecNumber evidence="2">2.7.10.2</ecNumber>
    </recommendedName>
</protein>
<keyword evidence="5" id="KW-0418">Kinase</keyword>
<keyword evidence="7" id="KW-0829">Tyrosine-protein kinase</keyword>
<evidence type="ECO:0000256" key="8">
    <source>
        <dbReference type="ARBA" id="ARBA00051245"/>
    </source>
</evidence>
<dbReference type="CDD" id="cd05387">
    <property type="entry name" value="BY-kinase"/>
    <property type="match status" value="1"/>
</dbReference>
<evidence type="ECO:0000256" key="2">
    <source>
        <dbReference type="ARBA" id="ARBA00011903"/>
    </source>
</evidence>
<sequence>MKLITIKDQKSPISEAYRTLRTNINFSLPDTKVKTILITSSGPGEGKSTTSANLAVVFAQNGYKTIIVDCDLRKNTVHKKFGISNIVGLTNILIGEQEFDEKLFKYESVENLYVLPAGTRPPNPVELLSSRKMERFIEYLKQNFDVIIIDAPPVLVVTDAQILSQYVDGVVFVVASEEADKHAAKRAKELLEKANTKILGVVLNKLDTTKKGYYGYYYYYYYGHEKIEQRKARFLGR</sequence>
<dbReference type="Proteomes" id="UP000242850">
    <property type="component" value="Unassembled WGS sequence"/>
</dbReference>
<keyword evidence="6" id="KW-0067">ATP-binding</keyword>
<dbReference type="NCBIfam" id="TIGR01007">
    <property type="entry name" value="eps_fam"/>
    <property type="match status" value="1"/>
</dbReference>
<evidence type="ECO:0000256" key="1">
    <source>
        <dbReference type="ARBA" id="ARBA00007316"/>
    </source>
</evidence>
<feature type="domain" description="AAA" evidence="9">
    <location>
        <begin position="34"/>
        <end position="177"/>
    </location>
</feature>
<dbReference type="EC" id="2.7.10.2" evidence="2"/>
<evidence type="ECO:0000313" key="11">
    <source>
        <dbReference type="Proteomes" id="UP000242850"/>
    </source>
</evidence>
<name>A0A1H5T1P8_9CLOT</name>
<dbReference type="EMBL" id="FNUK01000004">
    <property type="protein sequence ID" value="SEF56088.1"/>
    <property type="molecule type" value="Genomic_DNA"/>
</dbReference>
<dbReference type="Gene3D" id="3.40.50.300">
    <property type="entry name" value="P-loop containing nucleotide triphosphate hydrolases"/>
    <property type="match status" value="1"/>
</dbReference>
<evidence type="ECO:0000313" key="10">
    <source>
        <dbReference type="EMBL" id="SEF56088.1"/>
    </source>
</evidence>
<dbReference type="GO" id="GO:0042802">
    <property type="term" value="F:identical protein binding"/>
    <property type="evidence" value="ECO:0007669"/>
    <property type="project" value="UniProtKB-ARBA"/>
</dbReference>
<dbReference type="AlphaFoldDB" id="A0A1H5T1P8"/>
<comment type="similarity">
    <text evidence="1">Belongs to the CpsD/CapB family.</text>
</comment>
<dbReference type="SUPFAM" id="SSF52540">
    <property type="entry name" value="P-loop containing nucleoside triphosphate hydrolases"/>
    <property type="match status" value="1"/>
</dbReference>
<dbReference type="PANTHER" id="PTHR32309">
    <property type="entry name" value="TYROSINE-PROTEIN KINASE"/>
    <property type="match status" value="1"/>
</dbReference>
<dbReference type="InterPro" id="IPR050445">
    <property type="entry name" value="Bact_polysacc_biosynth/exp"/>
</dbReference>
<proteinExistence type="inferred from homology"/>
<organism evidence="10 11">
    <name type="scientific">Caloramator fervidus</name>
    <dbReference type="NCBI Taxonomy" id="29344"/>
    <lineage>
        <taxon>Bacteria</taxon>
        <taxon>Bacillati</taxon>
        <taxon>Bacillota</taxon>
        <taxon>Clostridia</taxon>
        <taxon>Eubacteriales</taxon>
        <taxon>Clostridiaceae</taxon>
        <taxon>Caloramator</taxon>
    </lineage>
</organism>
<keyword evidence="3" id="KW-0808">Transferase</keyword>
<keyword evidence="11" id="KW-1185">Reference proteome</keyword>
<dbReference type="GO" id="GO:0005886">
    <property type="term" value="C:plasma membrane"/>
    <property type="evidence" value="ECO:0007669"/>
    <property type="project" value="TreeGrafter"/>
</dbReference>
<gene>
    <name evidence="10" type="ORF">SAMN05660865_00512</name>
</gene>
<accession>A0A1H5T1P8</accession>
<dbReference type="RefSeq" id="WP_103895520.1">
    <property type="nucleotide sequence ID" value="NZ_FNUK01000004.1"/>
</dbReference>
<dbReference type="InterPro" id="IPR027417">
    <property type="entry name" value="P-loop_NTPase"/>
</dbReference>
<comment type="catalytic activity">
    <reaction evidence="8">
        <text>L-tyrosyl-[protein] + ATP = O-phospho-L-tyrosyl-[protein] + ADP + H(+)</text>
        <dbReference type="Rhea" id="RHEA:10596"/>
        <dbReference type="Rhea" id="RHEA-COMP:10136"/>
        <dbReference type="Rhea" id="RHEA-COMP:20101"/>
        <dbReference type="ChEBI" id="CHEBI:15378"/>
        <dbReference type="ChEBI" id="CHEBI:30616"/>
        <dbReference type="ChEBI" id="CHEBI:46858"/>
        <dbReference type="ChEBI" id="CHEBI:61978"/>
        <dbReference type="ChEBI" id="CHEBI:456216"/>
        <dbReference type="EC" id="2.7.10.2"/>
    </reaction>
</comment>
<dbReference type="FunFam" id="3.40.50.300:FF:000527">
    <property type="entry name" value="Tyrosine-protein kinase etk"/>
    <property type="match status" value="1"/>
</dbReference>
<evidence type="ECO:0000259" key="9">
    <source>
        <dbReference type="Pfam" id="PF13614"/>
    </source>
</evidence>
<dbReference type="GO" id="GO:0005524">
    <property type="term" value="F:ATP binding"/>
    <property type="evidence" value="ECO:0007669"/>
    <property type="project" value="UniProtKB-KW"/>
</dbReference>
<evidence type="ECO:0000256" key="3">
    <source>
        <dbReference type="ARBA" id="ARBA00022679"/>
    </source>
</evidence>
<evidence type="ECO:0000256" key="4">
    <source>
        <dbReference type="ARBA" id="ARBA00022741"/>
    </source>
</evidence>
<dbReference type="OrthoDB" id="9794577at2"/>
<dbReference type="InterPro" id="IPR025669">
    <property type="entry name" value="AAA_dom"/>
</dbReference>
<dbReference type="InterPro" id="IPR005702">
    <property type="entry name" value="Wzc-like_C"/>
</dbReference>
<evidence type="ECO:0000256" key="7">
    <source>
        <dbReference type="ARBA" id="ARBA00023137"/>
    </source>
</evidence>
<keyword evidence="4" id="KW-0547">Nucleotide-binding</keyword>
<dbReference type="GO" id="GO:0004715">
    <property type="term" value="F:non-membrane spanning protein tyrosine kinase activity"/>
    <property type="evidence" value="ECO:0007669"/>
    <property type="project" value="UniProtKB-EC"/>
</dbReference>
<evidence type="ECO:0000256" key="5">
    <source>
        <dbReference type="ARBA" id="ARBA00022777"/>
    </source>
</evidence>
<reference evidence="11" key="1">
    <citation type="submission" date="2016-10" db="EMBL/GenBank/DDBJ databases">
        <authorList>
            <person name="Varghese N."/>
            <person name="Submissions S."/>
        </authorList>
    </citation>
    <scope>NUCLEOTIDE SEQUENCE [LARGE SCALE GENOMIC DNA]</scope>
    <source>
        <strain evidence="11">DSM 5463</strain>
    </source>
</reference>